<name>A0A2K8KK38_9RHOB</name>
<keyword evidence="5" id="KW-1185">Reference proteome</keyword>
<dbReference type="RefSeq" id="WP_071481177.1">
    <property type="nucleotide sequence ID" value="NZ_CP024899.1"/>
</dbReference>
<feature type="region of interest" description="Disordered" evidence="1">
    <location>
        <begin position="209"/>
        <end position="279"/>
    </location>
</feature>
<reference evidence="4 5" key="1">
    <citation type="submission" date="2017-11" db="EMBL/GenBank/DDBJ databases">
        <title>Revised Sequence and Annotation of the Rhodobaca barguzinensis strain alga05 Genome.</title>
        <authorList>
            <person name="Kopejtka K."/>
            <person name="Tomasch J.M."/>
            <person name="Bunk B."/>
            <person name="Koblizek M."/>
        </authorList>
    </citation>
    <scope>NUCLEOTIDE SEQUENCE [LARGE SCALE GENOMIC DNA]</scope>
    <source>
        <strain evidence="5">alga05</strain>
    </source>
</reference>
<evidence type="ECO:0000313" key="4">
    <source>
        <dbReference type="EMBL" id="ATX66690.1"/>
    </source>
</evidence>
<dbReference type="STRING" id="441209.GCA_001870665_02462"/>
<keyword evidence="2" id="KW-0732">Signal</keyword>
<dbReference type="PANTHER" id="PTHR21666:SF270">
    <property type="entry name" value="MUREIN HYDROLASE ACTIVATOR ENVC"/>
    <property type="match status" value="1"/>
</dbReference>
<dbReference type="Proteomes" id="UP000228948">
    <property type="component" value="Chromosome"/>
</dbReference>
<feature type="compositionally biased region" description="Pro residues" evidence="1">
    <location>
        <begin position="236"/>
        <end position="250"/>
    </location>
</feature>
<feature type="domain" description="LysM" evidence="3">
    <location>
        <begin position="159"/>
        <end position="203"/>
    </location>
</feature>
<dbReference type="OrthoDB" id="9795421at2"/>
<evidence type="ECO:0000259" key="3">
    <source>
        <dbReference type="PROSITE" id="PS51782"/>
    </source>
</evidence>
<accession>A0A2K8KK38</accession>
<dbReference type="CDD" id="cd00118">
    <property type="entry name" value="LysM"/>
    <property type="match status" value="1"/>
</dbReference>
<dbReference type="PROSITE" id="PS51257">
    <property type="entry name" value="PROKAR_LIPOPROTEIN"/>
    <property type="match status" value="1"/>
</dbReference>
<feature type="compositionally biased region" description="Low complexity" evidence="1">
    <location>
        <begin position="209"/>
        <end position="226"/>
    </location>
</feature>
<protein>
    <submittedName>
        <fullName evidence="4">Peptidase M23</fullName>
    </submittedName>
</protein>
<evidence type="ECO:0000313" key="5">
    <source>
        <dbReference type="Proteomes" id="UP000228948"/>
    </source>
</evidence>
<dbReference type="EMBL" id="CP024899">
    <property type="protein sequence ID" value="ATX66690.1"/>
    <property type="molecule type" value="Genomic_DNA"/>
</dbReference>
<feature type="domain" description="LysM" evidence="3">
    <location>
        <begin position="63"/>
        <end position="107"/>
    </location>
</feature>
<dbReference type="SMART" id="SM00257">
    <property type="entry name" value="LysM"/>
    <property type="match status" value="2"/>
</dbReference>
<dbReference type="GO" id="GO:0004222">
    <property type="term" value="F:metalloendopeptidase activity"/>
    <property type="evidence" value="ECO:0007669"/>
    <property type="project" value="TreeGrafter"/>
</dbReference>
<dbReference type="InterPro" id="IPR011055">
    <property type="entry name" value="Dup_hybrid_motif"/>
</dbReference>
<dbReference type="Pfam" id="PF01551">
    <property type="entry name" value="Peptidase_M23"/>
    <property type="match status" value="1"/>
</dbReference>
<dbReference type="PROSITE" id="PS51782">
    <property type="entry name" value="LYSM"/>
    <property type="match status" value="2"/>
</dbReference>
<dbReference type="PANTHER" id="PTHR21666">
    <property type="entry name" value="PEPTIDASE-RELATED"/>
    <property type="match status" value="1"/>
</dbReference>
<gene>
    <name evidence="4" type="ORF">BG454_13400</name>
</gene>
<feature type="chain" id="PRO_5014700761" evidence="2">
    <location>
        <begin position="18"/>
        <end position="395"/>
    </location>
</feature>
<dbReference type="InterPro" id="IPR016047">
    <property type="entry name" value="M23ase_b-sheet_dom"/>
</dbReference>
<dbReference type="SUPFAM" id="SSF54106">
    <property type="entry name" value="LysM domain"/>
    <property type="match status" value="2"/>
</dbReference>
<evidence type="ECO:0000256" key="2">
    <source>
        <dbReference type="SAM" id="SignalP"/>
    </source>
</evidence>
<organism evidence="4 5">
    <name type="scientific">Roseinatronobacter bogoriensis subsp. barguzinensis</name>
    <dbReference type="NCBI Taxonomy" id="441209"/>
    <lineage>
        <taxon>Bacteria</taxon>
        <taxon>Pseudomonadati</taxon>
        <taxon>Pseudomonadota</taxon>
        <taxon>Alphaproteobacteria</taxon>
        <taxon>Rhodobacterales</taxon>
        <taxon>Paracoccaceae</taxon>
        <taxon>Roseinatronobacter</taxon>
    </lineage>
</organism>
<dbReference type="InterPro" id="IPR018392">
    <property type="entry name" value="LysM"/>
</dbReference>
<dbReference type="InterPro" id="IPR050570">
    <property type="entry name" value="Cell_wall_metabolism_enzyme"/>
</dbReference>
<sequence length="395" mass="41511">MLINSRIALLCSAAAFALGACNDFDLDMRNSGNGFSTAEAARQATAARPRPDSRGIISYPDYEVAVARAGDTVGTVAQRIGMSETELARFNALTPETNLRAGEVLALPRKLGGDGASSPTRAGDIEISTLADSAIARAEGTAPTITPQTTTQPAEQQPVRHRVQRGETAFQIARLYNVSARALADWNGLDPEMRVREGQMLMIPVADQPAPARQTPQPEQPEQTAAVATPGTGSPTPMPPSASSPLPEPAPSAREAEAAAAEARPPSPALSEERSAPAQSRFVMPVDGRIIRAYAPGRNEHGIGIAASAGTAVRAAAAGRVAAITEDTNKVPVVVIQHDNGLLSVYAQLENLTITRGATVTQGQTIGRVRAGDPSFLHFEIRDGMNSVDPMRHLQ</sequence>
<dbReference type="SUPFAM" id="SSF51261">
    <property type="entry name" value="Duplicated hybrid motif"/>
    <property type="match status" value="1"/>
</dbReference>
<dbReference type="CDD" id="cd12797">
    <property type="entry name" value="M23_peptidase"/>
    <property type="match status" value="1"/>
</dbReference>
<dbReference type="KEGG" id="rbg:BG454_13400"/>
<dbReference type="Gene3D" id="2.70.70.10">
    <property type="entry name" value="Glucose Permease (Domain IIA)"/>
    <property type="match status" value="1"/>
</dbReference>
<feature type="signal peptide" evidence="2">
    <location>
        <begin position="1"/>
        <end position="17"/>
    </location>
</feature>
<evidence type="ECO:0000256" key="1">
    <source>
        <dbReference type="SAM" id="MobiDB-lite"/>
    </source>
</evidence>
<dbReference type="Pfam" id="PF01476">
    <property type="entry name" value="LysM"/>
    <property type="match status" value="2"/>
</dbReference>
<dbReference type="InterPro" id="IPR036779">
    <property type="entry name" value="LysM_dom_sf"/>
</dbReference>
<dbReference type="AlphaFoldDB" id="A0A2K8KK38"/>
<proteinExistence type="predicted"/>
<dbReference type="Gene3D" id="3.10.350.10">
    <property type="entry name" value="LysM domain"/>
    <property type="match status" value="2"/>
</dbReference>